<evidence type="ECO:0000313" key="2">
    <source>
        <dbReference type="Proteomes" id="UP000635477"/>
    </source>
</evidence>
<dbReference type="OrthoDB" id="5007632at2759"/>
<organism evidence="1 2">
    <name type="scientific">Fusarium zealandicum</name>
    <dbReference type="NCBI Taxonomy" id="1053134"/>
    <lineage>
        <taxon>Eukaryota</taxon>
        <taxon>Fungi</taxon>
        <taxon>Dikarya</taxon>
        <taxon>Ascomycota</taxon>
        <taxon>Pezizomycotina</taxon>
        <taxon>Sordariomycetes</taxon>
        <taxon>Hypocreomycetidae</taxon>
        <taxon>Hypocreales</taxon>
        <taxon>Nectriaceae</taxon>
        <taxon>Fusarium</taxon>
        <taxon>Fusarium staphyleae species complex</taxon>
    </lineage>
</organism>
<evidence type="ECO:0000313" key="1">
    <source>
        <dbReference type="EMBL" id="KAF4980845.1"/>
    </source>
</evidence>
<sequence length="243" mass="27992">MPFNHDEFIRLITDYYDFCGHSFWNVPIHHAPPGGWPSVTDDIIAKLDKNDVAAKLIRHLPYPEYNMDPNYVGDTPFVIEDTMLVDYRCENIQNWVRGDGGYGIDPEKTPSHCVVIAMSLGTSGYYVVVDTKEGHVYWGDINGEHDEPEQDLNEVLEEYEGDEDEDWRGGCNVYTPSDFFALCKKRFIEMRWIGLGPTEIKSLRMNEEWGSDEEHNQMVDAIREAGWPGQGYDKEKFIAILNE</sequence>
<dbReference type="Proteomes" id="UP000635477">
    <property type="component" value="Unassembled WGS sequence"/>
</dbReference>
<proteinExistence type="predicted"/>
<keyword evidence="2" id="KW-1185">Reference proteome</keyword>
<gene>
    <name evidence="1" type="ORF">FZEAL_3243</name>
</gene>
<reference evidence="1" key="1">
    <citation type="journal article" date="2020" name="BMC Genomics">
        <title>Correction to: Identification and distribution of gene clusters required for synthesis of sphingolipid metabolism inhibitors in diverse species of the filamentous fungus Fusarium.</title>
        <authorList>
            <person name="Kim H.S."/>
            <person name="Lohmar J.M."/>
            <person name="Busman M."/>
            <person name="Brown D.W."/>
            <person name="Naumann T.A."/>
            <person name="Divon H.H."/>
            <person name="Lysoe E."/>
            <person name="Uhlig S."/>
            <person name="Proctor R.H."/>
        </authorList>
    </citation>
    <scope>NUCLEOTIDE SEQUENCE</scope>
    <source>
        <strain evidence="1">NRRL 22465</strain>
    </source>
</reference>
<name>A0A8H4UP16_9HYPO</name>
<protein>
    <submittedName>
        <fullName evidence="1">Uncharacterized protein</fullName>
    </submittedName>
</protein>
<accession>A0A8H4UP16</accession>
<comment type="caution">
    <text evidence="1">The sequence shown here is derived from an EMBL/GenBank/DDBJ whole genome shotgun (WGS) entry which is preliminary data.</text>
</comment>
<reference evidence="1" key="2">
    <citation type="submission" date="2020-05" db="EMBL/GenBank/DDBJ databases">
        <authorList>
            <person name="Kim H.-S."/>
            <person name="Proctor R.H."/>
            <person name="Brown D.W."/>
        </authorList>
    </citation>
    <scope>NUCLEOTIDE SEQUENCE</scope>
    <source>
        <strain evidence="1">NRRL 22465</strain>
    </source>
</reference>
<dbReference type="AlphaFoldDB" id="A0A8H4UP16"/>
<dbReference type="EMBL" id="JABEYC010000202">
    <property type="protein sequence ID" value="KAF4980845.1"/>
    <property type="molecule type" value="Genomic_DNA"/>
</dbReference>